<evidence type="ECO:0000256" key="5">
    <source>
        <dbReference type="ARBA" id="ARBA00031395"/>
    </source>
</evidence>
<dbReference type="InterPro" id="IPR006222">
    <property type="entry name" value="GCVT_N"/>
</dbReference>
<keyword evidence="3 7" id="KW-0032">Aminotransferase</keyword>
<dbReference type="PANTHER" id="PTHR43757">
    <property type="entry name" value="AMINOMETHYLTRANSFERASE"/>
    <property type="match status" value="1"/>
</dbReference>
<dbReference type="AlphaFoldDB" id="A0AA48GGA8"/>
<dbReference type="InterPro" id="IPR013977">
    <property type="entry name" value="GcvT_C"/>
</dbReference>
<dbReference type="InterPro" id="IPR022903">
    <property type="entry name" value="GcvT_bac"/>
</dbReference>
<evidence type="ECO:0000256" key="3">
    <source>
        <dbReference type="ARBA" id="ARBA00022576"/>
    </source>
</evidence>
<dbReference type="GO" id="GO:0005829">
    <property type="term" value="C:cytosol"/>
    <property type="evidence" value="ECO:0007669"/>
    <property type="project" value="TreeGrafter"/>
</dbReference>
<dbReference type="FunFam" id="3.30.70.1400:FF:000001">
    <property type="entry name" value="Aminomethyltransferase"/>
    <property type="match status" value="1"/>
</dbReference>
<evidence type="ECO:0000256" key="6">
    <source>
        <dbReference type="ARBA" id="ARBA00047665"/>
    </source>
</evidence>
<dbReference type="Gene3D" id="3.30.70.1400">
    <property type="entry name" value="Aminomethyltransferase beta-barrel domains"/>
    <property type="match status" value="1"/>
</dbReference>
<dbReference type="InterPro" id="IPR027266">
    <property type="entry name" value="TrmE/GcvT-like"/>
</dbReference>
<dbReference type="HAMAP" id="MF_00259">
    <property type="entry name" value="GcvT"/>
    <property type="match status" value="1"/>
</dbReference>
<feature type="domain" description="GCVT N-terminal" evidence="9">
    <location>
        <begin position="11"/>
        <end position="266"/>
    </location>
</feature>
<keyword evidence="12" id="KW-1185">Reference proteome</keyword>
<evidence type="ECO:0000256" key="4">
    <source>
        <dbReference type="ARBA" id="ARBA00022679"/>
    </source>
</evidence>
<keyword evidence="4 7" id="KW-0808">Transferase</keyword>
<evidence type="ECO:0000313" key="12">
    <source>
        <dbReference type="Proteomes" id="UP001238179"/>
    </source>
</evidence>
<dbReference type="Pfam" id="PF08669">
    <property type="entry name" value="GCV_T_C"/>
    <property type="match status" value="1"/>
</dbReference>
<sequence>MPELLKTPLNAVHRALGAKMVDFGGWDMPVQYPTGIINEHVAVRTKVGLFDVSHMGEIRVKGPQAMAFLDWLTPNAVVKLAHGQIHYTAFLYENGTFVDDLLLHKIADDHFLLVVNASNVDKDFAWVKKHAAKWDVEVTNESDATGQVALQGPLSIDVLQPLVDIDLSQIKYYWFAFGNFKGMPAMFARTGYTGEDGFEVYCPAEKTAWVWNELMESGKPHGLVPTGLGCRNTLRLEAKMALYGHEIDDTTNALEADLGWIIKLNKGEFLGREALATLKEQGLGRKLVGFRMLEKRDIARDHMDVLVDGKKAGYVTSGSPSTTCGFNLGLAYVPISNAPLGSRIHVDIRGKACEAEVIPTPFYKRAK</sequence>
<dbReference type="NCBIfam" id="TIGR00528">
    <property type="entry name" value="gcvT"/>
    <property type="match status" value="1"/>
</dbReference>
<dbReference type="PIRSF" id="PIRSF006487">
    <property type="entry name" value="GcvT"/>
    <property type="match status" value="1"/>
</dbReference>
<comment type="similarity">
    <text evidence="1 7">Belongs to the GcvT family.</text>
</comment>
<comment type="function">
    <text evidence="7">The glycine cleavage system catalyzes the degradation of glycine.</text>
</comment>
<dbReference type="Gene3D" id="2.40.30.110">
    <property type="entry name" value="Aminomethyltransferase beta-barrel domains"/>
    <property type="match status" value="1"/>
</dbReference>
<dbReference type="SUPFAM" id="SSF103025">
    <property type="entry name" value="Folate-binding domain"/>
    <property type="match status" value="1"/>
</dbReference>
<evidence type="ECO:0000259" key="10">
    <source>
        <dbReference type="Pfam" id="PF08669"/>
    </source>
</evidence>
<dbReference type="KEGG" id="msil:METEAL_14250"/>
<evidence type="ECO:0000256" key="2">
    <source>
        <dbReference type="ARBA" id="ARBA00012616"/>
    </source>
</evidence>
<gene>
    <name evidence="7" type="primary">gcvT</name>
    <name evidence="11" type="ORF">METEAL_14250</name>
</gene>
<feature type="domain" description="Aminomethyltransferase C-terminal" evidence="10">
    <location>
        <begin position="285"/>
        <end position="364"/>
    </location>
</feature>
<evidence type="ECO:0000256" key="8">
    <source>
        <dbReference type="PIRSR" id="PIRSR006487-1"/>
    </source>
</evidence>
<proteinExistence type="inferred from homology"/>
<dbReference type="Gene3D" id="4.10.1250.10">
    <property type="entry name" value="Aminomethyltransferase fragment"/>
    <property type="match status" value="1"/>
</dbReference>
<dbReference type="NCBIfam" id="NF001567">
    <property type="entry name" value="PRK00389.1"/>
    <property type="match status" value="1"/>
</dbReference>
<dbReference type="Gene3D" id="3.30.1360.120">
    <property type="entry name" value="Probable tRNA modification gtpase trme, domain 1"/>
    <property type="match status" value="1"/>
</dbReference>
<dbReference type="GO" id="GO:0019464">
    <property type="term" value="P:glycine decarboxylation via glycine cleavage system"/>
    <property type="evidence" value="ECO:0007669"/>
    <property type="project" value="UniProtKB-UniRule"/>
</dbReference>
<feature type="binding site" evidence="8">
    <location>
        <position position="199"/>
    </location>
    <ligand>
        <name>substrate</name>
    </ligand>
</feature>
<dbReference type="GO" id="GO:0008483">
    <property type="term" value="F:transaminase activity"/>
    <property type="evidence" value="ECO:0007669"/>
    <property type="project" value="UniProtKB-KW"/>
</dbReference>
<dbReference type="SUPFAM" id="SSF101790">
    <property type="entry name" value="Aminomethyltransferase beta-barrel domain"/>
    <property type="match status" value="1"/>
</dbReference>
<dbReference type="RefSeq" id="WP_316415164.1">
    <property type="nucleotide sequence ID" value="NZ_AP027080.1"/>
</dbReference>
<dbReference type="GO" id="GO:0005960">
    <property type="term" value="C:glycine cleavage complex"/>
    <property type="evidence" value="ECO:0007669"/>
    <property type="project" value="InterPro"/>
</dbReference>
<protein>
    <recommendedName>
        <fullName evidence="2 7">Aminomethyltransferase</fullName>
        <ecNumber evidence="2 7">2.1.2.10</ecNumber>
    </recommendedName>
    <alternativeName>
        <fullName evidence="5 7">Glycine cleavage system T protein</fullName>
    </alternativeName>
</protein>
<dbReference type="EC" id="2.1.2.10" evidence="2 7"/>
<dbReference type="EMBL" id="AP027080">
    <property type="protein sequence ID" value="BDU72251.1"/>
    <property type="molecule type" value="Genomic_DNA"/>
</dbReference>
<dbReference type="InterPro" id="IPR028896">
    <property type="entry name" value="GcvT/YgfZ/DmdA"/>
</dbReference>
<evidence type="ECO:0000256" key="7">
    <source>
        <dbReference type="HAMAP-Rule" id="MF_00259"/>
    </source>
</evidence>
<reference evidence="12" key="1">
    <citation type="journal article" date="2023" name="Int. J. Syst. Evol. Microbiol.">
        <title>Mesoterricola silvestris gen. nov., sp. nov., Mesoterricola sediminis sp. nov., Geothrix oryzae sp. nov., Geothrix edaphica sp. nov., Geothrix rubra sp. nov., and Geothrix limicola sp. nov., six novel members of Acidobacteriota isolated from soils.</title>
        <authorList>
            <person name="Itoh H."/>
            <person name="Sugisawa Y."/>
            <person name="Mise K."/>
            <person name="Xu Z."/>
            <person name="Kuniyasu M."/>
            <person name="Ushijima N."/>
            <person name="Kawano K."/>
            <person name="Kobayashi E."/>
            <person name="Shiratori Y."/>
            <person name="Masuda Y."/>
            <person name="Senoo K."/>
        </authorList>
    </citation>
    <scope>NUCLEOTIDE SEQUENCE [LARGE SCALE GENOMIC DNA]</scope>
    <source>
        <strain evidence="12">W79</strain>
    </source>
</reference>
<name>A0AA48GGA8_9BACT</name>
<dbReference type="Proteomes" id="UP001238179">
    <property type="component" value="Chromosome"/>
</dbReference>
<dbReference type="InterPro" id="IPR006223">
    <property type="entry name" value="GcvT"/>
</dbReference>
<comment type="catalytic activity">
    <reaction evidence="6 7">
        <text>N(6)-[(R)-S(8)-aminomethyldihydrolipoyl]-L-lysyl-[protein] + (6S)-5,6,7,8-tetrahydrofolate = N(6)-[(R)-dihydrolipoyl]-L-lysyl-[protein] + (6R)-5,10-methylene-5,6,7,8-tetrahydrofolate + NH4(+)</text>
        <dbReference type="Rhea" id="RHEA:16945"/>
        <dbReference type="Rhea" id="RHEA-COMP:10475"/>
        <dbReference type="Rhea" id="RHEA-COMP:10492"/>
        <dbReference type="ChEBI" id="CHEBI:15636"/>
        <dbReference type="ChEBI" id="CHEBI:28938"/>
        <dbReference type="ChEBI" id="CHEBI:57453"/>
        <dbReference type="ChEBI" id="CHEBI:83100"/>
        <dbReference type="ChEBI" id="CHEBI:83143"/>
        <dbReference type="EC" id="2.1.2.10"/>
    </reaction>
</comment>
<evidence type="ECO:0000259" key="9">
    <source>
        <dbReference type="Pfam" id="PF01571"/>
    </source>
</evidence>
<organism evidence="11 12">
    <name type="scientific">Mesoterricola silvestris</name>
    <dbReference type="NCBI Taxonomy" id="2927979"/>
    <lineage>
        <taxon>Bacteria</taxon>
        <taxon>Pseudomonadati</taxon>
        <taxon>Acidobacteriota</taxon>
        <taxon>Holophagae</taxon>
        <taxon>Holophagales</taxon>
        <taxon>Holophagaceae</taxon>
        <taxon>Mesoterricola</taxon>
    </lineage>
</organism>
<dbReference type="GO" id="GO:0004047">
    <property type="term" value="F:aminomethyltransferase activity"/>
    <property type="evidence" value="ECO:0007669"/>
    <property type="project" value="UniProtKB-UniRule"/>
</dbReference>
<evidence type="ECO:0000313" key="11">
    <source>
        <dbReference type="EMBL" id="BDU72251.1"/>
    </source>
</evidence>
<comment type="subunit">
    <text evidence="7">The glycine cleavage system is composed of four proteins: P, T, L and H.</text>
</comment>
<accession>A0AA48GGA8</accession>
<dbReference type="Pfam" id="PF01571">
    <property type="entry name" value="GCV_T"/>
    <property type="match status" value="1"/>
</dbReference>
<dbReference type="PANTHER" id="PTHR43757:SF2">
    <property type="entry name" value="AMINOMETHYLTRANSFERASE, MITOCHONDRIAL"/>
    <property type="match status" value="1"/>
</dbReference>
<dbReference type="InterPro" id="IPR029043">
    <property type="entry name" value="GcvT/YgfZ_C"/>
</dbReference>
<evidence type="ECO:0000256" key="1">
    <source>
        <dbReference type="ARBA" id="ARBA00008609"/>
    </source>
</evidence>